<evidence type="ECO:0000256" key="3">
    <source>
        <dbReference type="ARBA" id="ARBA00022989"/>
    </source>
</evidence>
<evidence type="ECO:0000256" key="2">
    <source>
        <dbReference type="ARBA" id="ARBA00022692"/>
    </source>
</evidence>
<dbReference type="SUPFAM" id="SSF81321">
    <property type="entry name" value="Family A G protein-coupled receptor-like"/>
    <property type="match status" value="1"/>
</dbReference>
<evidence type="ECO:0000256" key="7">
    <source>
        <dbReference type="ARBA" id="ARBA00023224"/>
    </source>
</evidence>
<dbReference type="CDD" id="cd00637">
    <property type="entry name" value="7tm_classA_rhodopsin-like"/>
    <property type="match status" value="1"/>
</dbReference>
<feature type="transmembrane region" description="Helical" evidence="8">
    <location>
        <begin position="305"/>
        <end position="327"/>
    </location>
</feature>
<evidence type="ECO:0000256" key="8">
    <source>
        <dbReference type="SAM" id="Phobius"/>
    </source>
</evidence>
<dbReference type="PANTHER" id="PTHR45695:SF15">
    <property type="entry name" value="OPSIN RH2"/>
    <property type="match status" value="1"/>
</dbReference>
<comment type="caution">
    <text evidence="10">The sequence shown here is derived from an EMBL/GenBank/DDBJ whole genome shotgun (WGS) entry which is preliminary data.</text>
</comment>
<gene>
    <name evidence="10" type="ORF">PHET_00989</name>
</gene>
<evidence type="ECO:0000259" key="9">
    <source>
        <dbReference type="PROSITE" id="PS50262"/>
    </source>
</evidence>
<feature type="transmembrane region" description="Helical" evidence="8">
    <location>
        <begin position="189"/>
        <end position="207"/>
    </location>
</feature>
<keyword evidence="2 8" id="KW-0812">Transmembrane</keyword>
<organism evidence="10 11">
    <name type="scientific">Paragonimus heterotremus</name>
    <dbReference type="NCBI Taxonomy" id="100268"/>
    <lineage>
        <taxon>Eukaryota</taxon>
        <taxon>Metazoa</taxon>
        <taxon>Spiralia</taxon>
        <taxon>Lophotrochozoa</taxon>
        <taxon>Platyhelminthes</taxon>
        <taxon>Trematoda</taxon>
        <taxon>Digenea</taxon>
        <taxon>Plagiorchiida</taxon>
        <taxon>Troglotremata</taxon>
        <taxon>Troglotrematidae</taxon>
        <taxon>Paragonimus</taxon>
    </lineage>
</organism>
<dbReference type="InterPro" id="IPR017452">
    <property type="entry name" value="GPCR_Rhodpsn_7TM"/>
</dbReference>
<keyword evidence="11" id="KW-1185">Reference proteome</keyword>
<accession>A0A8J4SUC4</accession>
<keyword evidence="3 8" id="KW-1133">Transmembrane helix</keyword>
<keyword evidence="4" id="KW-0297">G-protein coupled receptor</keyword>
<feature type="transmembrane region" description="Helical" evidence="8">
    <location>
        <begin position="145"/>
        <end position="168"/>
    </location>
</feature>
<dbReference type="PROSITE" id="PS50262">
    <property type="entry name" value="G_PROTEIN_RECEP_F1_2"/>
    <property type="match status" value="1"/>
</dbReference>
<comment type="subcellular location">
    <subcellularLocation>
        <location evidence="1">Membrane</location>
        <topology evidence="1">Multi-pass membrane protein</topology>
    </subcellularLocation>
</comment>
<protein>
    <submittedName>
        <fullName evidence="10">Peptide G protein-coupled receptor</fullName>
    </submittedName>
</protein>
<evidence type="ECO:0000256" key="1">
    <source>
        <dbReference type="ARBA" id="ARBA00004141"/>
    </source>
</evidence>
<feature type="transmembrane region" description="Helical" evidence="8">
    <location>
        <begin position="347"/>
        <end position="370"/>
    </location>
</feature>
<sequence>MDIFKSNISGINLRFLSNGSSATQNVVRQHIGISNSTQRSFPLYTPEQIREILYRFNLSFLLYPHKWVLISLYILIFVCGIIINLLLVYTIGRLRNPKSLHNRRMLMFRVICDLSLIWFGVPFTAYTAVYRDWQLGNTMCKLSTFTIYFIVALNNFLLVAICLNRTVAISQNAKSPTDPTTNAPARVKFLISAAVVCALIIALPIGVDIQEIKHPLLPHLAKSIAHYPELRDQHPRLCKDTWSRQGQLTYDILLIVTIYLIPLFVVCLSQHLVTVHLRQSQRLLLLMGHQNTVAWTRRRQRLTRLCVLMAVLFVLSWSPNHICNILVKTFYVDNEVTQLLMDYSMCIAMSNAVTGPLLLIATCSVYWRFLRRFLLCSSNRDRVSGPSTSVRSSLVMYCPGSQACMLVNRIDGQQPKLEVAPHVMLSVTSDLENINLE</sequence>
<dbReference type="OrthoDB" id="10037617at2759"/>
<dbReference type="EMBL" id="LUCH01000317">
    <property type="protein sequence ID" value="KAF5405465.1"/>
    <property type="molecule type" value="Genomic_DNA"/>
</dbReference>
<evidence type="ECO:0000313" key="11">
    <source>
        <dbReference type="Proteomes" id="UP000748531"/>
    </source>
</evidence>
<name>A0A8J4SUC4_9TREM</name>
<evidence type="ECO:0000313" key="10">
    <source>
        <dbReference type="EMBL" id="KAF5405465.1"/>
    </source>
</evidence>
<keyword evidence="7" id="KW-0807">Transducer</keyword>
<reference evidence="10" key="1">
    <citation type="submission" date="2019-05" db="EMBL/GenBank/DDBJ databases">
        <title>Annotation for the trematode Paragonimus heterotremus.</title>
        <authorList>
            <person name="Choi Y.-J."/>
        </authorList>
    </citation>
    <scope>NUCLEOTIDE SEQUENCE</scope>
    <source>
        <strain evidence="10">LC</strain>
    </source>
</reference>
<keyword evidence="5 8" id="KW-0472">Membrane</keyword>
<dbReference type="Pfam" id="PF00001">
    <property type="entry name" value="7tm_1"/>
    <property type="match status" value="1"/>
</dbReference>
<evidence type="ECO:0000256" key="6">
    <source>
        <dbReference type="ARBA" id="ARBA00023170"/>
    </source>
</evidence>
<dbReference type="InterPro" id="IPR000276">
    <property type="entry name" value="GPCR_Rhodpsn"/>
</dbReference>
<dbReference type="Proteomes" id="UP000748531">
    <property type="component" value="Unassembled WGS sequence"/>
</dbReference>
<evidence type="ECO:0000256" key="5">
    <source>
        <dbReference type="ARBA" id="ARBA00023136"/>
    </source>
</evidence>
<feature type="transmembrane region" description="Helical" evidence="8">
    <location>
        <begin position="252"/>
        <end position="273"/>
    </location>
</feature>
<feature type="domain" description="G-protein coupled receptors family 1 profile" evidence="9">
    <location>
        <begin position="83"/>
        <end position="359"/>
    </location>
</feature>
<dbReference type="PANTHER" id="PTHR45695">
    <property type="entry name" value="LEUCOKININ RECEPTOR-RELATED"/>
    <property type="match status" value="1"/>
</dbReference>
<keyword evidence="6 10" id="KW-0675">Receptor</keyword>
<feature type="transmembrane region" description="Helical" evidence="8">
    <location>
        <begin position="67"/>
        <end position="94"/>
    </location>
</feature>
<dbReference type="AlphaFoldDB" id="A0A8J4SUC4"/>
<dbReference type="PRINTS" id="PR00237">
    <property type="entry name" value="GPCRRHODOPSN"/>
</dbReference>
<feature type="transmembrane region" description="Helical" evidence="8">
    <location>
        <begin position="106"/>
        <end position="125"/>
    </location>
</feature>
<dbReference type="Gene3D" id="1.20.1070.10">
    <property type="entry name" value="Rhodopsin 7-helix transmembrane proteins"/>
    <property type="match status" value="1"/>
</dbReference>
<dbReference type="GO" id="GO:0004930">
    <property type="term" value="F:G protein-coupled receptor activity"/>
    <property type="evidence" value="ECO:0007669"/>
    <property type="project" value="UniProtKB-KW"/>
</dbReference>
<dbReference type="GO" id="GO:0005886">
    <property type="term" value="C:plasma membrane"/>
    <property type="evidence" value="ECO:0007669"/>
    <property type="project" value="TreeGrafter"/>
</dbReference>
<evidence type="ECO:0000256" key="4">
    <source>
        <dbReference type="ARBA" id="ARBA00023040"/>
    </source>
</evidence>
<proteinExistence type="predicted"/>